<keyword evidence="2 4" id="KW-0472">Membrane</keyword>
<dbReference type="InterPro" id="IPR050330">
    <property type="entry name" value="Bact_OuterMem_StrucFunc"/>
</dbReference>
<reference evidence="7 8" key="1">
    <citation type="submission" date="2020-08" db="EMBL/GenBank/DDBJ databases">
        <title>Sequencing the genomes of 1000 actinobacteria strains.</title>
        <authorList>
            <person name="Klenk H.-P."/>
        </authorList>
    </citation>
    <scope>NUCLEOTIDE SEQUENCE [LARGE SCALE GENOMIC DNA]</scope>
    <source>
        <strain evidence="7 8">DSM 102030</strain>
    </source>
</reference>
<dbReference type="CDD" id="cd07185">
    <property type="entry name" value="OmpA_C-like"/>
    <property type="match status" value="1"/>
</dbReference>
<feature type="domain" description="OmpA-like" evidence="6">
    <location>
        <begin position="243"/>
        <end position="364"/>
    </location>
</feature>
<evidence type="ECO:0000256" key="4">
    <source>
        <dbReference type="PROSITE-ProRule" id="PRU00473"/>
    </source>
</evidence>
<dbReference type="SUPFAM" id="SSF103088">
    <property type="entry name" value="OmpA-like"/>
    <property type="match status" value="1"/>
</dbReference>
<evidence type="ECO:0000256" key="3">
    <source>
        <dbReference type="ARBA" id="ARBA00023237"/>
    </source>
</evidence>
<keyword evidence="8" id="KW-1185">Reference proteome</keyword>
<dbReference type="Proteomes" id="UP000523007">
    <property type="component" value="Unassembled WGS sequence"/>
</dbReference>
<dbReference type="AlphaFoldDB" id="A0A7W7W2E1"/>
<feature type="region of interest" description="Disordered" evidence="5">
    <location>
        <begin position="25"/>
        <end position="44"/>
    </location>
</feature>
<sequence length="529" mass="57595">MDNRIIATSSLVVVLALTSCGLLPGSSGEQEPAPSEEGAEQQDYGDFPYEKEGRIFIEGGDDVNQRLGINGLQSGPEYTVLEIEVTMIDATTGGSRVSSPSRLVDPIDGLAYEQLTDEQGQAFGPYFTEDEDVGTLPVLQNIPQAYRVYFPPLPEYVTHITYTGQGMGAMTGIPVEHVDEISPAEEPNANELIDEETWEPVEDIGEDTTVVYPLHEPEGDFWDAPRQMESMVDDGEIAVTRAGTEETFALNADLAFEFDESELQPEVEDRLTELATYMSENLDAEGPIEITGHTDSVGDDAYNRTLSEERAEAVREIVEPELGESFEIQTDGLGSSEPLIAEEGEDEEAQARNRRVEISQERPFDQVIEDENARHEGILERAGDPAAFNADDGEAEVTLSDGDVELNVYPFVRDGAYVVAVMGFANTGSEPVTPDLSGAATRLPGQPDQFSEGTLGGFQTEDGDGVTHSVVQLNHPEEGYSSFAEEVHELHPGDEYRTIAWFLAPEKDVETLTLQTGAFGDAADVPIRG</sequence>
<dbReference type="GO" id="GO:0009279">
    <property type="term" value="C:cell outer membrane"/>
    <property type="evidence" value="ECO:0007669"/>
    <property type="project" value="UniProtKB-SubCell"/>
</dbReference>
<dbReference type="InterPro" id="IPR006664">
    <property type="entry name" value="OMP_bac"/>
</dbReference>
<evidence type="ECO:0000256" key="2">
    <source>
        <dbReference type="ARBA" id="ARBA00023136"/>
    </source>
</evidence>
<dbReference type="PANTHER" id="PTHR30329:SF21">
    <property type="entry name" value="LIPOPROTEIN YIAD-RELATED"/>
    <property type="match status" value="1"/>
</dbReference>
<dbReference type="PROSITE" id="PS51123">
    <property type="entry name" value="OMPA_2"/>
    <property type="match status" value="1"/>
</dbReference>
<dbReference type="EMBL" id="JACHJT010000001">
    <property type="protein sequence ID" value="MBB4930659.1"/>
    <property type="molecule type" value="Genomic_DNA"/>
</dbReference>
<evidence type="ECO:0000256" key="1">
    <source>
        <dbReference type="ARBA" id="ARBA00004442"/>
    </source>
</evidence>
<dbReference type="InterPro" id="IPR006665">
    <property type="entry name" value="OmpA-like"/>
</dbReference>
<accession>A0A7W7W2E1</accession>
<evidence type="ECO:0000256" key="5">
    <source>
        <dbReference type="SAM" id="MobiDB-lite"/>
    </source>
</evidence>
<evidence type="ECO:0000313" key="7">
    <source>
        <dbReference type="EMBL" id="MBB4930659.1"/>
    </source>
</evidence>
<dbReference type="InterPro" id="IPR036737">
    <property type="entry name" value="OmpA-like_sf"/>
</dbReference>
<comment type="caution">
    <text evidence="7">The sequence shown here is derived from an EMBL/GenBank/DDBJ whole genome shotgun (WGS) entry which is preliminary data.</text>
</comment>
<dbReference type="RefSeq" id="WP_184575998.1">
    <property type="nucleotide sequence ID" value="NZ_JACHJT010000001.1"/>
</dbReference>
<comment type="subcellular location">
    <subcellularLocation>
        <location evidence="1">Cell outer membrane</location>
    </subcellularLocation>
</comment>
<dbReference type="Pfam" id="PF00691">
    <property type="entry name" value="OmpA"/>
    <property type="match status" value="1"/>
</dbReference>
<dbReference type="Gene3D" id="3.30.1330.60">
    <property type="entry name" value="OmpA-like domain"/>
    <property type="match status" value="1"/>
</dbReference>
<evidence type="ECO:0000259" key="6">
    <source>
        <dbReference type="PROSITE" id="PS51123"/>
    </source>
</evidence>
<protein>
    <submittedName>
        <fullName evidence="7">Outer membrane protein OmpA-like peptidoglycan-associated protein</fullName>
    </submittedName>
</protein>
<dbReference type="PROSITE" id="PS51257">
    <property type="entry name" value="PROKAR_LIPOPROTEIN"/>
    <property type="match status" value="1"/>
</dbReference>
<dbReference type="PANTHER" id="PTHR30329">
    <property type="entry name" value="STATOR ELEMENT OF FLAGELLAR MOTOR COMPLEX"/>
    <property type="match status" value="1"/>
</dbReference>
<evidence type="ECO:0000313" key="8">
    <source>
        <dbReference type="Proteomes" id="UP000523007"/>
    </source>
</evidence>
<gene>
    <name evidence="7" type="ORF">F4561_001479</name>
</gene>
<name>A0A7W7W2E1_9ACTN</name>
<dbReference type="PRINTS" id="PR01021">
    <property type="entry name" value="OMPADOMAIN"/>
</dbReference>
<proteinExistence type="predicted"/>
<keyword evidence="3" id="KW-0998">Cell outer membrane</keyword>
<organism evidence="7 8">
    <name type="scientific">Lipingzhangella halophila</name>
    <dbReference type="NCBI Taxonomy" id="1783352"/>
    <lineage>
        <taxon>Bacteria</taxon>
        <taxon>Bacillati</taxon>
        <taxon>Actinomycetota</taxon>
        <taxon>Actinomycetes</taxon>
        <taxon>Streptosporangiales</taxon>
        <taxon>Nocardiopsidaceae</taxon>
        <taxon>Lipingzhangella</taxon>
    </lineage>
</organism>